<dbReference type="EMBL" id="CP009573">
    <property type="protein sequence ID" value="AIT08487.1"/>
    <property type="molecule type" value="Genomic_DNA"/>
</dbReference>
<name>A0A097ELP1_9SPHN</name>
<dbReference type="HOGENOM" id="CLU_1414384_0_0_5"/>
<reference evidence="1 2" key="1">
    <citation type="submission" date="2014-09" db="EMBL/GenBank/DDBJ databases">
        <title>Using Illumina technology Improving SMRT sequencing Genome Assembly by RASTools.</title>
        <authorList>
            <person name="Zhou Y."/>
            <person name="Ma T."/>
            <person name="Liu T."/>
        </authorList>
    </citation>
    <scope>NUCLEOTIDE SEQUENCE [LARGE SCALE GENOMIC DNA]</scope>
    <source>
        <strain evidence="1 2">ATCC 55669</strain>
        <plasmid evidence="2">Plasmid STP2</plasmid>
    </source>
</reference>
<accession>A0A097ELP1</accession>
<dbReference type="Proteomes" id="UP000033200">
    <property type="component" value="Plasmid STP2"/>
</dbReference>
<evidence type="ECO:0000313" key="1">
    <source>
        <dbReference type="EMBL" id="AIT08487.1"/>
    </source>
</evidence>
<evidence type="ECO:0000313" key="2">
    <source>
        <dbReference type="Proteomes" id="UP000033200"/>
    </source>
</evidence>
<geneLocation type="plasmid" evidence="1 2">
    <name>STP2</name>
</geneLocation>
<organism evidence="1 2">
    <name type="scientific">Sphingomonas taxi</name>
    <dbReference type="NCBI Taxonomy" id="1549858"/>
    <lineage>
        <taxon>Bacteria</taxon>
        <taxon>Pseudomonadati</taxon>
        <taxon>Pseudomonadota</taxon>
        <taxon>Alphaproteobacteria</taxon>
        <taxon>Sphingomonadales</taxon>
        <taxon>Sphingomonadaceae</taxon>
        <taxon>Sphingomonas</taxon>
    </lineage>
</organism>
<keyword evidence="2" id="KW-1185">Reference proteome</keyword>
<proteinExistence type="predicted"/>
<evidence type="ECO:0008006" key="3">
    <source>
        <dbReference type="Google" id="ProtNLM"/>
    </source>
</evidence>
<gene>
    <name evidence="1" type="ORF">MC45_18385</name>
</gene>
<keyword evidence="1" id="KW-0614">Plasmid</keyword>
<sequence>MVTFSNFRTLDPETADLAHELVENAGRQRSSFMSFISLWMGFNGWMESVTGADHDAAMITAIAENRRATDAYERLMHDDDFQRRVLAFSQLWPVLNVRDVRQKLGRDAFWAQERDELFDRCRREGVKMQPLGWTQGDVPTWPQLLRVIYCVRCNLFHGAKSPQHGRDRDLVRRSDRILRLFIERSGCFEWTD</sequence>
<protein>
    <recommendedName>
        <fullName evidence="3">Apea-like HEPN domain-containing protein</fullName>
    </recommendedName>
</protein>
<dbReference type="AlphaFoldDB" id="A0A097ELP1"/>
<dbReference type="KEGG" id="stax:MC45_18385"/>
<dbReference type="RefSeq" id="WP_041394273.1">
    <property type="nucleotide sequence ID" value="NZ_CP009573.1"/>
</dbReference>
<dbReference type="eggNOG" id="ENOG5032F2U">
    <property type="taxonomic scope" value="Bacteria"/>
</dbReference>